<gene>
    <name evidence="1" type="ORF">QBZ16_004499</name>
</gene>
<comment type="caution">
    <text evidence="1">The sequence shown here is derived from an EMBL/GenBank/DDBJ whole genome shotgun (WGS) entry which is preliminary data.</text>
</comment>
<dbReference type="AlphaFoldDB" id="A0AAD9IHG2"/>
<dbReference type="EMBL" id="JASFZW010000006">
    <property type="protein sequence ID" value="KAK2077653.1"/>
    <property type="molecule type" value="Genomic_DNA"/>
</dbReference>
<accession>A0AAD9IHG2</accession>
<keyword evidence="2" id="KW-1185">Reference proteome</keyword>
<reference evidence="1" key="1">
    <citation type="submission" date="2021-01" db="EMBL/GenBank/DDBJ databases">
        <authorList>
            <person name="Eckstrom K.M.E."/>
        </authorList>
    </citation>
    <scope>NUCLEOTIDE SEQUENCE</scope>
    <source>
        <strain evidence="1">UVCC 0001</strain>
    </source>
</reference>
<protein>
    <submittedName>
        <fullName evidence="1">Uncharacterized protein</fullName>
    </submittedName>
</protein>
<evidence type="ECO:0000313" key="1">
    <source>
        <dbReference type="EMBL" id="KAK2077653.1"/>
    </source>
</evidence>
<proteinExistence type="predicted"/>
<organism evidence="1 2">
    <name type="scientific">Prototheca wickerhamii</name>
    <dbReference type="NCBI Taxonomy" id="3111"/>
    <lineage>
        <taxon>Eukaryota</taxon>
        <taxon>Viridiplantae</taxon>
        <taxon>Chlorophyta</taxon>
        <taxon>core chlorophytes</taxon>
        <taxon>Trebouxiophyceae</taxon>
        <taxon>Chlorellales</taxon>
        <taxon>Chlorellaceae</taxon>
        <taxon>Prototheca</taxon>
    </lineage>
</organism>
<evidence type="ECO:0000313" key="2">
    <source>
        <dbReference type="Proteomes" id="UP001255856"/>
    </source>
</evidence>
<dbReference type="Proteomes" id="UP001255856">
    <property type="component" value="Unassembled WGS sequence"/>
</dbReference>
<sequence>METIWHRLLAKTDGRWYLFSPPPPPLDVMLYLTGYGAAYAAAAIGGPNIAAFVLTPGSANESAPGYPSNLQYSAALQVESASLASGEAQSSVPLVKSASSPAAASPASSDDELQQQLLTSVLAAQGSDSSSVNVALAVSLGVGMLLALLAGTGTPRDFPGAGVGSGNIQDKLEEMGHSAPSNAAQHCDGL</sequence>
<name>A0AAD9IHG2_PROWI</name>